<dbReference type="EMBL" id="JAFIRN010000006">
    <property type="protein sequence ID" value="KAG5847296.1"/>
    <property type="molecule type" value="Genomic_DNA"/>
</dbReference>
<reference evidence="5" key="3">
    <citation type="submission" date="2021-01" db="EMBL/GenBank/DDBJ databases">
        <title>A chromosome-scale assembly of European eel, Anguilla anguilla.</title>
        <authorList>
            <person name="Henkel C."/>
            <person name="Jong-Raadsen S.A."/>
            <person name="Dufour S."/>
            <person name="Weltzien F.-A."/>
            <person name="Palstra A.P."/>
            <person name="Pelster B."/>
            <person name="Spaink H.P."/>
            <person name="Van Den Thillart G.E."/>
            <person name="Jansen H."/>
            <person name="Zahm M."/>
            <person name="Klopp C."/>
            <person name="Cedric C."/>
            <person name="Louis A."/>
            <person name="Berthelot C."/>
            <person name="Parey E."/>
            <person name="Roest Crollius H."/>
            <person name="Montfort J."/>
            <person name="Robinson-Rechavi M."/>
            <person name="Bucao C."/>
            <person name="Bouchez O."/>
            <person name="Gislard M."/>
            <person name="Lluch J."/>
            <person name="Milhes M."/>
            <person name="Lampietro C."/>
            <person name="Lopez Roques C."/>
            <person name="Donnadieu C."/>
            <person name="Braasch I."/>
            <person name="Desvignes T."/>
            <person name="Postlethwait J."/>
            <person name="Bobe J."/>
            <person name="Guiguen Y."/>
            <person name="Dirks R."/>
        </authorList>
    </citation>
    <scope>NUCLEOTIDE SEQUENCE</scope>
    <source>
        <strain evidence="5">Tag_6206</strain>
        <tissue evidence="5">Liver</tissue>
    </source>
</reference>
<dbReference type="GO" id="GO:0006955">
    <property type="term" value="P:immune response"/>
    <property type="evidence" value="ECO:0007669"/>
    <property type="project" value="InterPro"/>
</dbReference>
<dbReference type="GO" id="GO:0005615">
    <property type="term" value="C:extracellular space"/>
    <property type="evidence" value="ECO:0007669"/>
    <property type="project" value="UniProtKB-KW"/>
</dbReference>
<feature type="signal peptide" evidence="2">
    <location>
        <begin position="1"/>
        <end position="20"/>
    </location>
</feature>
<organism evidence="4">
    <name type="scientific">Anguilla anguilla</name>
    <name type="common">European freshwater eel</name>
    <name type="synonym">Muraena anguilla</name>
    <dbReference type="NCBI Taxonomy" id="7936"/>
    <lineage>
        <taxon>Eukaryota</taxon>
        <taxon>Metazoa</taxon>
        <taxon>Chordata</taxon>
        <taxon>Craniata</taxon>
        <taxon>Vertebrata</taxon>
        <taxon>Euteleostomi</taxon>
        <taxon>Actinopterygii</taxon>
        <taxon>Neopterygii</taxon>
        <taxon>Teleostei</taxon>
        <taxon>Anguilliformes</taxon>
        <taxon>Anguillidae</taxon>
        <taxon>Anguilla</taxon>
    </lineage>
</organism>
<dbReference type="AlphaFoldDB" id="A0A0E9WIW9"/>
<dbReference type="Proteomes" id="UP001044222">
    <property type="component" value="Chromosome 6"/>
</dbReference>
<sequence>MHNIWKCTMLVILLACGITAQLSKLRRPNKGTISCCQSVSKMPITYGVTGYKQQKANGRCVDAIIFYTEKGEVCSHPEAHWVKKKMNEVPMIP</sequence>
<dbReference type="EMBL" id="GBXM01018290">
    <property type="protein sequence ID" value="JAH90287.1"/>
    <property type="molecule type" value="Transcribed_RNA"/>
</dbReference>
<keyword evidence="6" id="KW-1185">Reference proteome</keyword>
<dbReference type="SMART" id="SM00199">
    <property type="entry name" value="SCY"/>
    <property type="match status" value="1"/>
</dbReference>
<reference evidence="4" key="2">
    <citation type="journal article" date="2015" name="Fish Shellfish Immunol.">
        <title>Early steps in the European eel (Anguilla anguilla)-Vibrio vulnificus interaction in the gills: Role of the RtxA13 toxin.</title>
        <authorList>
            <person name="Callol A."/>
            <person name="Pajuelo D."/>
            <person name="Ebbesson L."/>
            <person name="Teles M."/>
            <person name="MacKenzie S."/>
            <person name="Amaro C."/>
        </authorList>
    </citation>
    <scope>NUCLEOTIDE SEQUENCE</scope>
</reference>
<dbReference type="Gene3D" id="2.40.50.40">
    <property type="match status" value="1"/>
</dbReference>
<evidence type="ECO:0000313" key="5">
    <source>
        <dbReference type="EMBL" id="KAG5847296.1"/>
    </source>
</evidence>
<evidence type="ECO:0000256" key="1">
    <source>
        <dbReference type="ARBA" id="ARBA00022514"/>
    </source>
</evidence>
<evidence type="ECO:0000313" key="4">
    <source>
        <dbReference type="EMBL" id="JAH90287.1"/>
    </source>
</evidence>
<name>A0A0E9WIW9_ANGAN</name>
<dbReference type="GO" id="GO:0008009">
    <property type="term" value="F:chemokine activity"/>
    <property type="evidence" value="ECO:0007669"/>
    <property type="project" value="InterPro"/>
</dbReference>
<proteinExistence type="predicted"/>
<keyword evidence="1" id="KW-0202">Cytokine</keyword>
<evidence type="ECO:0000256" key="2">
    <source>
        <dbReference type="SAM" id="SignalP"/>
    </source>
</evidence>
<evidence type="ECO:0000259" key="3">
    <source>
        <dbReference type="SMART" id="SM00199"/>
    </source>
</evidence>
<accession>A0A0E9WIW9</accession>
<reference evidence="4" key="1">
    <citation type="submission" date="2014-11" db="EMBL/GenBank/DDBJ databases">
        <authorList>
            <person name="Amaro Gonzalez C."/>
        </authorList>
    </citation>
    <scope>NUCLEOTIDE SEQUENCE</scope>
</reference>
<gene>
    <name evidence="5" type="ORF">ANANG_G00124520</name>
</gene>
<dbReference type="OMA" id="CCTKVSR"/>
<dbReference type="Pfam" id="PF00048">
    <property type="entry name" value="IL8"/>
    <property type="match status" value="1"/>
</dbReference>
<feature type="domain" description="Chemokine interleukin-8-like" evidence="3">
    <location>
        <begin position="32"/>
        <end position="89"/>
    </location>
</feature>
<dbReference type="InterPro" id="IPR001811">
    <property type="entry name" value="Chemokine_IL8-like_dom"/>
</dbReference>
<feature type="chain" id="PRO_5039969927" description="Chemokine interleukin-8-like domain-containing protein" evidence="2">
    <location>
        <begin position="21"/>
        <end position="93"/>
    </location>
</feature>
<dbReference type="SUPFAM" id="SSF54117">
    <property type="entry name" value="Interleukin 8-like chemokines"/>
    <property type="match status" value="1"/>
</dbReference>
<dbReference type="InterPro" id="IPR036048">
    <property type="entry name" value="Interleukin_8-like_sf"/>
</dbReference>
<evidence type="ECO:0000313" key="6">
    <source>
        <dbReference type="Proteomes" id="UP001044222"/>
    </source>
</evidence>
<dbReference type="OrthoDB" id="9930747at2759"/>
<protein>
    <recommendedName>
        <fullName evidence="3">Chemokine interleukin-8-like domain-containing protein</fullName>
    </recommendedName>
</protein>
<keyword evidence="2" id="KW-0732">Signal</keyword>